<dbReference type="Gene3D" id="3.40.1620.10">
    <property type="entry name" value="YefM-like domain"/>
    <property type="match status" value="1"/>
</dbReference>
<protein>
    <recommendedName>
        <fullName evidence="2">Antitoxin</fullName>
    </recommendedName>
</protein>
<dbReference type="AlphaFoldDB" id="A0A915U354"/>
<dbReference type="PANTHER" id="PTHR35377">
    <property type="entry name" value="ANTITOXIN VAPB49-RELATED-RELATED"/>
    <property type="match status" value="1"/>
</dbReference>
<dbReference type="RefSeq" id="WP_267926490.1">
    <property type="nucleotide sequence ID" value="NZ_AP024233.1"/>
</dbReference>
<sequence length="79" mass="8994">METTGAYEAKTHLPQLLKRVAKGEKITITRHGVPVAVLQAPEADRKVPTKEVIDELLKFRKRHALHGLSIREMIEEGRR</sequence>
<reference evidence="3" key="1">
    <citation type="submission" date="2020-12" db="EMBL/GenBank/DDBJ databases">
        <title>Desulfobium dissulfuricans gen. nov., sp. nov., a novel mesophilic, sulfate-reducing bacterium isolated from a deep-sea hydrothermal vent.</title>
        <authorList>
            <person name="Hashimoto Y."/>
            <person name="Tame A."/>
            <person name="Sawayama S."/>
            <person name="Miyazaki J."/>
            <person name="Takai K."/>
            <person name="Nakagawa S."/>
        </authorList>
    </citation>
    <scope>NUCLEOTIDE SEQUENCE</scope>
    <source>
        <strain evidence="3">GF1</strain>
    </source>
</reference>
<dbReference type="InterPro" id="IPR051416">
    <property type="entry name" value="phD-YefM_TA_antitoxins"/>
</dbReference>
<dbReference type="InterPro" id="IPR036165">
    <property type="entry name" value="YefM-like_sf"/>
</dbReference>
<dbReference type="KEGG" id="ddu:GF1_21130"/>
<evidence type="ECO:0000256" key="1">
    <source>
        <dbReference type="ARBA" id="ARBA00009981"/>
    </source>
</evidence>
<comment type="similarity">
    <text evidence="1 2">Belongs to the phD/YefM antitoxin family.</text>
</comment>
<comment type="function">
    <text evidence="2">Antitoxin component of a type II toxin-antitoxin (TA) system.</text>
</comment>
<evidence type="ECO:0000313" key="3">
    <source>
        <dbReference type="EMBL" id="BCO09737.1"/>
    </source>
</evidence>
<dbReference type="Pfam" id="PF02604">
    <property type="entry name" value="PhdYeFM_antitox"/>
    <property type="match status" value="1"/>
</dbReference>
<dbReference type="PANTHER" id="PTHR35377:SF8">
    <property type="entry name" value="ANTITOXIN VAPB22"/>
    <property type="match status" value="1"/>
</dbReference>
<dbReference type="SUPFAM" id="SSF143120">
    <property type="entry name" value="YefM-like"/>
    <property type="match status" value="1"/>
</dbReference>
<gene>
    <name evidence="3" type="ORF">GF1_21130</name>
</gene>
<proteinExistence type="inferred from homology"/>
<evidence type="ECO:0000256" key="2">
    <source>
        <dbReference type="RuleBase" id="RU362080"/>
    </source>
</evidence>
<evidence type="ECO:0000313" key="4">
    <source>
        <dbReference type="Proteomes" id="UP001063350"/>
    </source>
</evidence>
<keyword evidence="4" id="KW-1185">Reference proteome</keyword>
<dbReference type="EMBL" id="AP024233">
    <property type="protein sequence ID" value="BCO09737.1"/>
    <property type="molecule type" value="Genomic_DNA"/>
</dbReference>
<dbReference type="Proteomes" id="UP001063350">
    <property type="component" value="Chromosome"/>
</dbReference>
<dbReference type="InterPro" id="IPR006442">
    <property type="entry name" value="Antitoxin_Phd/YefM"/>
</dbReference>
<accession>A0A915U354</accession>
<dbReference type="NCBIfam" id="TIGR01552">
    <property type="entry name" value="phd_fam"/>
    <property type="match status" value="1"/>
</dbReference>
<name>A0A915U354_9BACT</name>
<organism evidence="3 4">
    <name type="scientific">Desulfolithobacter dissulfuricans</name>
    <dbReference type="NCBI Taxonomy" id="2795293"/>
    <lineage>
        <taxon>Bacteria</taxon>
        <taxon>Pseudomonadati</taxon>
        <taxon>Thermodesulfobacteriota</taxon>
        <taxon>Desulfobulbia</taxon>
        <taxon>Desulfobulbales</taxon>
        <taxon>Desulfobulbaceae</taxon>
        <taxon>Desulfolithobacter</taxon>
    </lineage>
</organism>